<dbReference type="EMBL" id="CM014096">
    <property type="protein sequence ID" value="TKS87800.1"/>
    <property type="molecule type" value="Genomic_DNA"/>
</dbReference>
<dbReference type="FunFam" id="2.60.120.290:FF:000013">
    <property type="entry name" value="Membrane frizzled-related protein"/>
    <property type="match status" value="1"/>
</dbReference>
<evidence type="ECO:0000313" key="5">
    <source>
        <dbReference type="EMBL" id="TKS87800.1"/>
    </source>
</evidence>
<dbReference type="PANTHER" id="PTHR24251:SF27">
    <property type="entry name" value="NEUROPILIN AND TOLLOID-LIKE PROTEIN 1"/>
    <property type="match status" value="1"/>
</dbReference>
<keyword evidence="1" id="KW-0677">Repeat</keyword>
<comment type="caution">
    <text evidence="3">Lacks conserved residue(s) required for the propagation of feature annotation.</text>
</comment>
<dbReference type="GO" id="GO:0014069">
    <property type="term" value="C:postsynaptic density"/>
    <property type="evidence" value="ECO:0007669"/>
    <property type="project" value="TreeGrafter"/>
</dbReference>
<keyword evidence="6" id="KW-1185">Reference proteome</keyword>
<evidence type="ECO:0000256" key="2">
    <source>
        <dbReference type="ARBA" id="ARBA00023157"/>
    </source>
</evidence>
<dbReference type="SUPFAM" id="SSF49854">
    <property type="entry name" value="Spermadhesin, CUB domain"/>
    <property type="match status" value="1"/>
</dbReference>
<dbReference type="Gene3D" id="2.60.120.290">
    <property type="entry name" value="Spermadhesin, CUB domain"/>
    <property type="match status" value="1"/>
</dbReference>
<dbReference type="PROSITE" id="PS01180">
    <property type="entry name" value="CUB"/>
    <property type="match status" value="1"/>
</dbReference>
<reference evidence="5 6" key="1">
    <citation type="submission" date="2019-01" db="EMBL/GenBank/DDBJ databases">
        <title>Genome Assembly of Collichthys lucidus.</title>
        <authorList>
            <person name="Cai M."/>
            <person name="Xiao S."/>
        </authorList>
    </citation>
    <scope>NUCLEOTIDE SEQUENCE [LARGE SCALE GENOMIC DNA]</scope>
    <source>
        <strain evidence="5">JT15FE1705JMU</strain>
        <tissue evidence="5">Muscle</tissue>
    </source>
</reference>
<evidence type="ECO:0000256" key="1">
    <source>
        <dbReference type="ARBA" id="ARBA00022737"/>
    </source>
</evidence>
<protein>
    <submittedName>
        <fullName evidence="5">Neuropilin and tolloid-like protein 1</fullName>
    </submittedName>
</protein>
<dbReference type="CDD" id="cd00041">
    <property type="entry name" value="CUB"/>
    <property type="match status" value="1"/>
</dbReference>
<dbReference type="Proteomes" id="UP000298787">
    <property type="component" value="Chromosome 19"/>
</dbReference>
<evidence type="ECO:0000259" key="4">
    <source>
        <dbReference type="PROSITE" id="PS01180"/>
    </source>
</evidence>
<evidence type="ECO:0000313" key="6">
    <source>
        <dbReference type="Proteomes" id="UP000298787"/>
    </source>
</evidence>
<organism evidence="5 6">
    <name type="scientific">Collichthys lucidus</name>
    <name type="common">Big head croaker</name>
    <name type="synonym">Sciaena lucida</name>
    <dbReference type="NCBI Taxonomy" id="240159"/>
    <lineage>
        <taxon>Eukaryota</taxon>
        <taxon>Metazoa</taxon>
        <taxon>Chordata</taxon>
        <taxon>Craniata</taxon>
        <taxon>Vertebrata</taxon>
        <taxon>Euteleostomi</taxon>
        <taxon>Actinopterygii</taxon>
        <taxon>Neopterygii</taxon>
        <taxon>Teleostei</taxon>
        <taxon>Neoteleostei</taxon>
        <taxon>Acanthomorphata</taxon>
        <taxon>Eupercaria</taxon>
        <taxon>Sciaenidae</taxon>
        <taxon>Collichthys</taxon>
    </lineage>
</organism>
<dbReference type="GO" id="GO:0035255">
    <property type="term" value="F:ionotropic glutamate receptor binding"/>
    <property type="evidence" value="ECO:0007669"/>
    <property type="project" value="TreeGrafter"/>
</dbReference>
<gene>
    <name evidence="5" type="ORF">D9C73_021924</name>
</gene>
<dbReference type="PANTHER" id="PTHR24251">
    <property type="entry name" value="OVOCHYMASE-RELATED"/>
    <property type="match status" value="1"/>
</dbReference>
<keyword evidence="2 3" id="KW-1015">Disulfide bond</keyword>
<feature type="disulfide bond" evidence="3">
    <location>
        <begin position="439"/>
        <end position="466"/>
    </location>
</feature>
<dbReference type="InterPro" id="IPR000859">
    <property type="entry name" value="CUB_dom"/>
</dbReference>
<name>A0A4U5VJ07_COLLU</name>
<dbReference type="GO" id="GO:2000463">
    <property type="term" value="P:positive regulation of excitatory postsynaptic potential"/>
    <property type="evidence" value="ECO:0007669"/>
    <property type="project" value="TreeGrafter"/>
</dbReference>
<evidence type="ECO:0000256" key="3">
    <source>
        <dbReference type="PROSITE-ProRule" id="PRU00059"/>
    </source>
</evidence>
<dbReference type="InterPro" id="IPR035914">
    <property type="entry name" value="Sperma_CUB_dom_sf"/>
</dbReference>
<proteinExistence type="predicted"/>
<dbReference type="Pfam" id="PF00431">
    <property type="entry name" value="CUB"/>
    <property type="match status" value="1"/>
</dbReference>
<feature type="domain" description="CUB" evidence="4">
    <location>
        <begin position="439"/>
        <end position="553"/>
    </location>
</feature>
<accession>A0A4U5VJ07</accession>
<dbReference type="SMART" id="SM00042">
    <property type="entry name" value="CUB"/>
    <property type="match status" value="1"/>
</dbReference>
<dbReference type="AlphaFoldDB" id="A0A4U5VJ07"/>
<dbReference type="STRING" id="240159.A0A4U5VJ07"/>
<sequence length="759" mass="85377">MRAKLRCTVLCTVSSADPIGKVILVTKRHALNVNAPHGKERAVIHREARREFLCVCVRVCDCVKVVKGTRGTGGGERERKRLIEGQSLLSTLKLQQRRLVALTERCYHVLPAKLSGKIQVIIGHFRLQFRTTITNKMLGKCTAVFRMCYCGPQKLEYSCEAMMEYLCVFISTFYCVPVFLLPTARTRVAADDVMCSFPSLCLHRNTESNELGSKQSHMNSVLVCSKVRSLTGLLRLVMVDKIYGRMLFGVCRVGKKFTLPPSVNVTGDKAHLTPKRRDIKRRHFILLTLIARFFKPFLVLHKIKTFYGDGKRVSVAENGVLYCRITKRRQQKNEATVKQTVYTCRGAKLEAALKFTRATVAYTGPDKPHLNNSHIALPLYLRVYPSETCAGVLIKLSDTTAPLLINNKLQALHCILAQILLTSPSDLKNNSGVKPAGQCGTWVKESEGGLFTSPNYPNKYPPDTECVYILEAPPRQCIDLHFAGDYSIESSWECKFDNIEVRDGPFGFSPILGRYCGQHSPPDIRSSGRYLWIKFVTDGELEAVGFSASYNFTAEPSQYFARIIPVRRISDVLAPNHPNHLVTNDDLLPGFRHSNPLHLEMDCRKCTAGGESEAGKEREERRGYTAAYALYMSDTNKERRVPSQVTLDLHNDSKPQRSQIQKPTLELFIKLWSSDVRERSIRRLCWTHNLTGENADSMSYSGVNDSPFDISDLRMMDKGLVQYSSSQDQWCVAPIARGVASGYTSLLIAVRGTDPARWP</sequence>